<proteinExistence type="predicted"/>
<dbReference type="STRING" id="1177179.A11A3_14787"/>
<evidence type="ECO:0000313" key="2">
    <source>
        <dbReference type="EMBL" id="EKF73226.1"/>
    </source>
</evidence>
<comment type="caution">
    <text evidence="2">The sequence shown here is derived from an EMBL/GenBank/DDBJ whole genome shotgun (WGS) entry which is preliminary data.</text>
</comment>
<reference evidence="2 3" key="1">
    <citation type="journal article" date="2012" name="J. Bacteriol.">
        <title>Genome Sequence of the Alkane-Degrading Bacterium Alcanivorax hongdengensis Type Strain A-11-3.</title>
        <authorList>
            <person name="Lai Q."/>
            <person name="Shao Z."/>
        </authorList>
    </citation>
    <scope>NUCLEOTIDE SEQUENCE [LARGE SCALE GENOMIC DNA]</scope>
    <source>
        <strain evidence="2 3">A-11-3</strain>
    </source>
</reference>
<accession>L0W8H4</accession>
<evidence type="ECO:0008006" key="4">
    <source>
        <dbReference type="Google" id="ProtNLM"/>
    </source>
</evidence>
<feature type="transmembrane region" description="Helical" evidence="1">
    <location>
        <begin position="123"/>
        <end position="143"/>
    </location>
</feature>
<feature type="transmembrane region" description="Helical" evidence="1">
    <location>
        <begin position="53"/>
        <end position="80"/>
    </location>
</feature>
<feature type="transmembrane region" description="Helical" evidence="1">
    <location>
        <begin position="12"/>
        <end position="33"/>
    </location>
</feature>
<gene>
    <name evidence="2" type="ORF">A11A3_14787</name>
</gene>
<dbReference type="AlphaFoldDB" id="L0W8H4"/>
<dbReference type="Proteomes" id="UP000010164">
    <property type="component" value="Unassembled WGS sequence"/>
</dbReference>
<dbReference type="EMBL" id="AMRJ01000031">
    <property type="protein sequence ID" value="EKF73226.1"/>
    <property type="molecule type" value="Genomic_DNA"/>
</dbReference>
<keyword evidence="1" id="KW-0812">Transmembrane</keyword>
<keyword evidence="3" id="KW-1185">Reference proteome</keyword>
<keyword evidence="1" id="KW-1133">Transmembrane helix</keyword>
<protein>
    <recommendedName>
        <fullName evidence="4">Rod shape-determining protein MreD</fullName>
    </recommendedName>
</protein>
<feature type="transmembrane region" description="Helical" evidence="1">
    <location>
        <begin position="92"/>
        <end position="111"/>
    </location>
</feature>
<sequence length="167" mass="18758">MIERIRQGAPTSRLSVLLPELPLAGFGFLTHFLWEMLQVPWFTGMAKASHGSVVWMCIQASGGDVLILLASFWFSSIVFGHRRWLLEGKRKPAITLLLAAFLVTIVMEWLATGPLERWTYADSMPIIPLLGVGLAPLLQWLILPPLIMWLSHRHMLGCIAIRSSRSV</sequence>
<evidence type="ECO:0000313" key="3">
    <source>
        <dbReference type="Proteomes" id="UP000010164"/>
    </source>
</evidence>
<organism evidence="2 3">
    <name type="scientific">Alcanivorax hongdengensis A-11-3</name>
    <dbReference type="NCBI Taxonomy" id="1177179"/>
    <lineage>
        <taxon>Bacteria</taxon>
        <taxon>Pseudomonadati</taxon>
        <taxon>Pseudomonadota</taxon>
        <taxon>Gammaproteobacteria</taxon>
        <taxon>Oceanospirillales</taxon>
        <taxon>Alcanivoracaceae</taxon>
        <taxon>Alcanivorax</taxon>
    </lineage>
</organism>
<evidence type="ECO:0000256" key="1">
    <source>
        <dbReference type="SAM" id="Phobius"/>
    </source>
</evidence>
<keyword evidence="1" id="KW-0472">Membrane</keyword>
<dbReference type="eggNOG" id="ENOG5032RTX">
    <property type="taxonomic scope" value="Bacteria"/>
</dbReference>
<name>L0W8H4_9GAMM</name>